<feature type="region of interest" description="Disordered" evidence="1">
    <location>
        <begin position="1108"/>
        <end position="1381"/>
    </location>
</feature>
<gene>
    <name evidence="4" type="ORF">BDW02DRAFT_573635</name>
</gene>
<feature type="compositionally biased region" description="Basic and acidic residues" evidence="1">
    <location>
        <begin position="1135"/>
        <end position="1158"/>
    </location>
</feature>
<dbReference type="PANTHER" id="PTHR45725:SF1">
    <property type="entry name" value="DISHEVELLED ASSOCIATED ACTIVATOR OF MORPHOGENESIS, ISOFORM D"/>
    <property type="match status" value="1"/>
</dbReference>
<evidence type="ECO:0000256" key="1">
    <source>
        <dbReference type="SAM" id="MobiDB-lite"/>
    </source>
</evidence>
<feature type="compositionally biased region" description="Polar residues" evidence="1">
    <location>
        <begin position="989"/>
        <end position="1000"/>
    </location>
</feature>
<dbReference type="InterPro" id="IPR001810">
    <property type="entry name" value="F-box_dom"/>
</dbReference>
<feature type="compositionally biased region" description="Basic and acidic residues" evidence="1">
    <location>
        <begin position="374"/>
        <end position="388"/>
    </location>
</feature>
<dbReference type="Proteomes" id="UP000800040">
    <property type="component" value="Unassembled WGS sequence"/>
</dbReference>
<feature type="region of interest" description="Disordered" evidence="1">
    <location>
        <begin position="962"/>
        <end position="1051"/>
    </location>
</feature>
<evidence type="ECO:0000313" key="4">
    <source>
        <dbReference type="EMBL" id="KAF1829822.1"/>
    </source>
</evidence>
<dbReference type="InterPro" id="IPR051425">
    <property type="entry name" value="Formin_Homology"/>
</dbReference>
<feature type="compositionally biased region" description="Basic and acidic residues" evidence="1">
    <location>
        <begin position="1037"/>
        <end position="1051"/>
    </location>
</feature>
<feature type="domain" description="DUF7892" evidence="3">
    <location>
        <begin position="775"/>
        <end position="940"/>
    </location>
</feature>
<accession>A0A6A5K5V5</accession>
<feature type="compositionally biased region" description="Basic and acidic residues" evidence="1">
    <location>
        <begin position="305"/>
        <end position="314"/>
    </location>
</feature>
<keyword evidence="5" id="KW-1185">Reference proteome</keyword>
<dbReference type="OrthoDB" id="2322499at2759"/>
<feature type="compositionally biased region" description="Basic and acidic residues" evidence="1">
    <location>
        <begin position="29"/>
        <end position="41"/>
    </location>
</feature>
<dbReference type="InterPro" id="IPR057214">
    <property type="entry name" value="DUF7892"/>
</dbReference>
<feature type="compositionally biased region" description="Pro residues" evidence="1">
    <location>
        <begin position="1175"/>
        <end position="1194"/>
    </location>
</feature>
<organism evidence="4 5">
    <name type="scientific">Decorospora gaudefroyi</name>
    <dbReference type="NCBI Taxonomy" id="184978"/>
    <lineage>
        <taxon>Eukaryota</taxon>
        <taxon>Fungi</taxon>
        <taxon>Dikarya</taxon>
        <taxon>Ascomycota</taxon>
        <taxon>Pezizomycotina</taxon>
        <taxon>Dothideomycetes</taxon>
        <taxon>Pleosporomycetidae</taxon>
        <taxon>Pleosporales</taxon>
        <taxon>Pleosporineae</taxon>
        <taxon>Pleosporaceae</taxon>
        <taxon>Decorospora</taxon>
    </lineage>
</organism>
<dbReference type="EMBL" id="ML975423">
    <property type="protein sequence ID" value="KAF1829822.1"/>
    <property type="molecule type" value="Genomic_DNA"/>
</dbReference>
<feature type="compositionally biased region" description="Basic and acidic residues" evidence="1">
    <location>
        <begin position="1434"/>
        <end position="1455"/>
    </location>
</feature>
<feature type="domain" description="F-box" evidence="2">
    <location>
        <begin position="71"/>
        <end position="107"/>
    </location>
</feature>
<feature type="compositionally biased region" description="Basic and acidic residues" evidence="1">
    <location>
        <begin position="1303"/>
        <end position="1314"/>
    </location>
</feature>
<feature type="compositionally biased region" description="Low complexity" evidence="1">
    <location>
        <begin position="315"/>
        <end position="329"/>
    </location>
</feature>
<feature type="compositionally biased region" description="Basic and acidic residues" evidence="1">
    <location>
        <begin position="1116"/>
        <end position="1125"/>
    </location>
</feature>
<feature type="region of interest" description="Disordered" evidence="1">
    <location>
        <begin position="305"/>
        <end position="388"/>
    </location>
</feature>
<evidence type="ECO:0000259" key="2">
    <source>
        <dbReference type="Pfam" id="PF00646"/>
    </source>
</evidence>
<dbReference type="Pfam" id="PF25422">
    <property type="entry name" value="DUF7892"/>
    <property type="match status" value="1"/>
</dbReference>
<protein>
    <submittedName>
        <fullName evidence="4">Uncharacterized protein</fullName>
    </submittedName>
</protein>
<feature type="compositionally biased region" description="Basic and acidic residues" evidence="1">
    <location>
        <begin position="458"/>
        <end position="483"/>
    </location>
</feature>
<sequence>MEDRESSVESSVDFYGSDPNPPPTPGAPAHRDAPPAKRKAEDEDAPSEQDKKRKLDASSPSTASGLPCCARLPPELWQHVFSFCSLADLGRLIQVNRSFLSYLTDVRSVSASKSDSGRLPLLKSESLWASARNALYPQPPKPLPGFTELHMWQLAWSKRCQFCNKPSACTPGERWWQKGPGDAGVRVIWPFAIRACGPCLLQQCQTDASLLFSPASALRPALPFALLTNDQHYVPAHLLQAATTPAHVEIAKYYSKKHVQDISHELDEALSRGPAAAEEWSKGLDARGKERMRVAEKWERWEAKHQRIEDDKRAASAAASHPATSYTPPFRSPPHRTPSPIIHAPVPATPSSQHPQARPPTVPPQAFTPSGQRNLHDANEAKATRKTDIERRCQQMDPPIAPNVLRHMESFKAAIQISQPMNDYAWSVLQPRLIAQLPAAQQAEADHVSRVAALPTRTAERRHPDANSKDAREAMDREWEESQRPVRDKLDVIADDFINHDWGRGNAVTYNNCPKFAADLLAHVRRAFYAEKLEQGAARPEQNGHSSTDNIDTRPKLVLDNMKWVYDNKIKPLTEQFRKDIFLCYGNGCEHNDKFYGFEGVVQHYGAKHTAAFSSGNVVVAWREAEWPEETPFHPDPINVKQSHHAHHASSSTTGFGSFYAGFSRAGTSTPHMQPRLPQASPGPYHYGGQYNGPFAPPQIPSAAIPGFEYPQPYATPVDMYAPQAMGPPSYGPHAAQNPFLTSPAMINNAVVPPPGQGVPDTISSGSEGAGQSTSSFDKQVSTVIEMTQDIWRRTSGVKNMPNSLRIYVLLHRVISKFHVEFNHEPNLNHFIDALSNHETPKALKNAPGLSCKACQADPSQLAGALYSKSEERTTYTALALLSHFRNQHLPYQQSLPSHGLQVVLPDWKEDMIELPGERFISGLIHAPGMDDEKLLTIATVFPSLFPMPLPKIGVIDSHGLASPASSGPKDRKEIPGGVIGSNEAVESPGSSIIASSRPQVSLPPRPLEGGYDPRRPALPAEAKEESSSMNRKRSHRESPPTERRQHHYAEPRFYMPSHHLDDGYYHRPREFVDYAPSPRIIHAGPAYEEYPGRRTAFREQERYFGPPPEEVVYAHPREGSHGSREYSAYPRQVRYYEEDDRRPDYRYMNERRSRDASPPRGLSAADRFLAENEPPQPQLPPQPEAEPAVPVPPETEDGSRYSPPPPDAPVPAETGAPIRPLAPPQPRAPSTVSNGSRYDDYRSNGQHVSMAGSGGPPRRGGPQRRRDRPHEHRMPSRYQRYMSVARDDPYGRGSSMSRSQSRRYEEQRRRIDQQETPQPNTEPDYEPAYSREPSVDQSMQEDGFYPPARRHPRGYVSVQDRLHPHPYSPPRYRYDEPRGPQPVYVDEYGYEVIRVPRQAHGAYVPHHPPRYEPEHYQYVPVQYERPPPQRYNSRPEEHTYYEERERPLPRRPAPDAEGDVYEPPPPEIKVESVPVPMPEGN</sequence>
<dbReference type="CDD" id="cd09917">
    <property type="entry name" value="F-box_SF"/>
    <property type="match status" value="1"/>
</dbReference>
<dbReference type="Pfam" id="PF00646">
    <property type="entry name" value="F-box"/>
    <property type="match status" value="1"/>
</dbReference>
<feature type="region of interest" description="Disordered" evidence="1">
    <location>
        <begin position="1422"/>
        <end position="1482"/>
    </location>
</feature>
<evidence type="ECO:0000313" key="5">
    <source>
        <dbReference type="Proteomes" id="UP000800040"/>
    </source>
</evidence>
<feature type="region of interest" description="Disordered" evidence="1">
    <location>
        <begin position="1"/>
        <end position="64"/>
    </location>
</feature>
<feature type="compositionally biased region" description="Basic and acidic residues" evidence="1">
    <location>
        <begin position="1012"/>
        <end position="1027"/>
    </location>
</feature>
<name>A0A6A5K5V5_9PLEO</name>
<proteinExistence type="predicted"/>
<dbReference type="PANTHER" id="PTHR45725">
    <property type="entry name" value="FORMIN HOMOLOGY 2 FAMILY MEMBER"/>
    <property type="match status" value="1"/>
</dbReference>
<reference evidence="4" key="1">
    <citation type="submission" date="2020-01" db="EMBL/GenBank/DDBJ databases">
        <authorList>
            <consortium name="DOE Joint Genome Institute"/>
            <person name="Haridas S."/>
            <person name="Albert R."/>
            <person name="Binder M."/>
            <person name="Bloem J."/>
            <person name="Labutti K."/>
            <person name="Salamov A."/>
            <person name="Andreopoulos B."/>
            <person name="Baker S.E."/>
            <person name="Barry K."/>
            <person name="Bills G."/>
            <person name="Bluhm B.H."/>
            <person name="Cannon C."/>
            <person name="Castanera R."/>
            <person name="Culley D.E."/>
            <person name="Daum C."/>
            <person name="Ezra D."/>
            <person name="Gonzalez J.B."/>
            <person name="Henrissat B."/>
            <person name="Kuo A."/>
            <person name="Liang C."/>
            <person name="Lipzen A."/>
            <person name="Lutzoni F."/>
            <person name="Magnuson J."/>
            <person name="Mondo S."/>
            <person name="Nolan M."/>
            <person name="Ohm R."/>
            <person name="Pangilinan J."/>
            <person name="Park H.-J."/>
            <person name="Ramirez L."/>
            <person name="Alfaro M."/>
            <person name="Sun H."/>
            <person name="Tritt A."/>
            <person name="Yoshinaga Y."/>
            <person name="Zwiers L.-H."/>
            <person name="Turgeon B.G."/>
            <person name="Goodwin S.B."/>
            <person name="Spatafora J.W."/>
            <person name="Crous P.W."/>
            <person name="Grigoriev I.V."/>
        </authorList>
    </citation>
    <scope>NUCLEOTIDE SEQUENCE</scope>
    <source>
        <strain evidence="4">P77</strain>
    </source>
</reference>
<dbReference type="InterPro" id="IPR036047">
    <property type="entry name" value="F-box-like_dom_sf"/>
</dbReference>
<feature type="region of interest" description="Disordered" evidence="1">
    <location>
        <begin position="452"/>
        <end position="483"/>
    </location>
</feature>
<evidence type="ECO:0000259" key="3">
    <source>
        <dbReference type="Pfam" id="PF25422"/>
    </source>
</evidence>
<dbReference type="SUPFAM" id="SSF81383">
    <property type="entry name" value="F-box domain"/>
    <property type="match status" value="1"/>
</dbReference>